<dbReference type="Proteomes" id="UP000235786">
    <property type="component" value="Unassembled WGS sequence"/>
</dbReference>
<name>A0A2J6QSB1_HYAVF</name>
<protein>
    <submittedName>
        <fullName evidence="1">Uncharacterized protein</fullName>
    </submittedName>
</protein>
<dbReference type="EMBL" id="KZ613977">
    <property type="protein sequence ID" value="PMD29150.1"/>
    <property type="molecule type" value="Genomic_DNA"/>
</dbReference>
<evidence type="ECO:0000313" key="1">
    <source>
        <dbReference type="EMBL" id="PMD29150.1"/>
    </source>
</evidence>
<dbReference type="AlphaFoldDB" id="A0A2J6QSB1"/>
<accession>A0A2J6QSB1</accession>
<reference evidence="1 2" key="1">
    <citation type="submission" date="2016-04" db="EMBL/GenBank/DDBJ databases">
        <title>A degradative enzymes factory behind the ericoid mycorrhizal symbiosis.</title>
        <authorList>
            <consortium name="DOE Joint Genome Institute"/>
            <person name="Martino E."/>
            <person name="Morin E."/>
            <person name="Grelet G."/>
            <person name="Kuo A."/>
            <person name="Kohler A."/>
            <person name="Daghino S."/>
            <person name="Barry K."/>
            <person name="Choi C."/>
            <person name="Cichocki N."/>
            <person name="Clum A."/>
            <person name="Copeland A."/>
            <person name="Hainaut M."/>
            <person name="Haridas S."/>
            <person name="Labutti K."/>
            <person name="Lindquist E."/>
            <person name="Lipzen A."/>
            <person name="Khouja H.-R."/>
            <person name="Murat C."/>
            <person name="Ohm R."/>
            <person name="Olson A."/>
            <person name="Spatafora J."/>
            <person name="Veneault-Fourrey C."/>
            <person name="Henrissat B."/>
            <person name="Grigoriev I."/>
            <person name="Martin F."/>
            <person name="Perotto S."/>
        </authorList>
    </citation>
    <scope>NUCLEOTIDE SEQUENCE [LARGE SCALE GENOMIC DNA]</scope>
    <source>
        <strain evidence="1 2">F</strain>
    </source>
</reference>
<evidence type="ECO:0000313" key="2">
    <source>
        <dbReference type="Proteomes" id="UP000235786"/>
    </source>
</evidence>
<proteinExistence type="predicted"/>
<keyword evidence="2" id="KW-1185">Reference proteome</keyword>
<organism evidence="1 2">
    <name type="scientific">Hyaloscypha variabilis (strain UAMH 11265 / GT02V1 / F)</name>
    <name type="common">Meliniomyces variabilis</name>
    <dbReference type="NCBI Taxonomy" id="1149755"/>
    <lineage>
        <taxon>Eukaryota</taxon>
        <taxon>Fungi</taxon>
        <taxon>Dikarya</taxon>
        <taxon>Ascomycota</taxon>
        <taxon>Pezizomycotina</taxon>
        <taxon>Leotiomycetes</taxon>
        <taxon>Helotiales</taxon>
        <taxon>Hyaloscyphaceae</taxon>
        <taxon>Hyaloscypha</taxon>
        <taxon>Hyaloscypha variabilis</taxon>
    </lineage>
</organism>
<gene>
    <name evidence="1" type="ORF">L207DRAFT_593741</name>
</gene>
<sequence>MIQQLGKNGGLIQPLINFCSAYDAYGQGVKKTDPLRLSRFDILQDVMDAFWSKVRNIQIRSMKPDHVAKEDMDAALEHMSARTHPDILQAFRSERQKIIDDLEKIRESAAQPAIEVAEERKKLKARPEDSSYLTAAVEQLSIKGDEEVPPKPIKQKSSAILNGMFSSSPDSTNKMANWDAFVTAMADAGYEQWISSGVRARRLETRLVWQDRIS</sequence>